<dbReference type="Proteomes" id="UP000292957">
    <property type="component" value="Unassembled WGS sequence"/>
</dbReference>
<dbReference type="SUPFAM" id="SSF159941">
    <property type="entry name" value="MM3350-like"/>
    <property type="match status" value="1"/>
</dbReference>
<protein>
    <submittedName>
        <fullName evidence="2">Uncharacterized protein</fullName>
    </submittedName>
</protein>
<dbReference type="Gene3D" id="3.10.290.30">
    <property type="entry name" value="MM3350-like"/>
    <property type="match status" value="1"/>
</dbReference>
<evidence type="ECO:0000256" key="1">
    <source>
        <dbReference type="SAM" id="MobiDB-lite"/>
    </source>
</evidence>
<sequence length="380" mass="43855">MSNTGVLNGNNVNQLHTAPNQAHGPQPGSSKRALEDAALSLDKSPAAKRRRPQPDLSTLLPPPSNCEIQLRFQLCRFQGVYRVVRVPFTFTFAHLYRLILLLFGWSGYHGHQAEVLTHVEKYASPGRKGEVKKHRYWKVPPRPARGEEGWVEWYQDYSRHEREPALRVAPKGRKSLGWDFEPHFDEDYEPMSRWERLWKELQVPWKKDDEVTLGDIWAPKSRDNFTKGECSNEEIAIHLEYDLSSSWDVHVTIEADKDGHYMWKVNPPTNRPVITVATGGAPVEDARSDRGELDGKKKKVSNMLFLPDIFERFLKGEVGSEARKTEHAVYDMEEERARQQAAAEERERQRRERQQNQTNGPGDDGEEHHSDGDSYSDEEY</sequence>
<feature type="region of interest" description="Disordered" evidence="1">
    <location>
        <begin position="41"/>
        <end position="60"/>
    </location>
</feature>
<dbReference type="AlphaFoldDB" id="A0A4Q9MN80"/>
<proteinExistence type="predicted"/>
<feature type="compositionally biased region" description="Basic and acidic residues" evidence="1">
    <location>
        <begin position="325"/>
        <end position="354"/>
    </location>
</feature>
<reference evidence="2" key="1">
    <citation type="submission" date="2019-01" db="EMBL/GenBank/DDBJ databases">
        <title>Draft genome sequences of three monokaryotic isolates of the white-rot basidiomycete fungus Dichomitus squalens.</title>
        <authorList>
            <consortium name="DOE Joint Genome Institute"/>
            <person name="Lopez S.C."/>
            <person name="Andreopoulos B."/>
            <person name="Pangilinan J."/>
            <person name="Lipzen A."/>
            <person name="Riley R."/>
            <person name="Ahrendt S."/>
            <person name="Ng V."/>
            <person name="Barry K."/>
            <person name="Daum C."/>
            <person name="Grigoriev I.V."/>
            <person name="Hilden K.S."/>
            <person name="Makela M.R."/>
            <person name="de Vries R.P."/>
        </authorList>
    </citation>
    <scope>NUCLEOTIDE SEQUENCE [LARGE SCALE GENOMIC DNA]</scope>
    <source>
        <strain evidence="2">OM18370.1</strain>
    </source>
</reference>
<feature type="region of interest" description="Disordered" evidence="1">
    <location>
        <begin position="1"/>
        <end position="34"/>
    </location>
</feature>
<dbReference type="EMBL" id="ML143420">
    <property type="protein sequence ID" value="TBU28567.1"/>
    <property type="molecule type" value="Genomic_DNA"/>
</dbReference>
<dbReference type="OrthoDB" id="2940229at2759"/>
<feature type="compositionally biased region" description="Polar residues" evidence="1">
    <location>
        <begin position="1"/>
        <end position="20"/>
    </location>
</feature>
<dbReference type="InterPro" id="IPR024047">
    <property type="entry name" value="MM3350-like_sf"/>
</dbReference>
<evidence type="ECO:0000313" key="2">
    <source>
        <dbReference type="EMBL" id="TBU28567.1"/>
    </source>
</evidence>
<feature type="region of interest" description="Disordered" evidence="1">
    <location>
        <begin position="325"/>
        <end position="380"/>
    </location>
</feature>
<gene>
    <name evidence="2" type="ORF">BD311DRAFT_694430</name>
</gene>
<organism evidence="2">
    <name type="scientific">Dichomitus squalens</name>
    <dbReference type="NCBI Taxonomy" id="114155"/>
    <lineage>
        <taxon>Eukaryota</taxon>
        <taxon>Fungi</taxon>
        <taxon>Dikarya</taxon>
        <taxon>Basidiomycota</taxon>
        <taxon>Agaricomycotina</taxon>
        <taxon>Agaricomycetes</taxon>
        <taxon>Polyporales</taxon>
        <taxon>Polyporaceae</taxon>
        <taxon>Dichomitus</taxon>
    </lineage>
</organism>
<name>A0A4Q9MN80_9APHY</name>
<accession>A0A4Q9MN80</accession>